<keyword evidence="1" id="KW-1133">Transmembrane helix</keyword>
<organism evidence="2 3">
    <name type="scientific">Turnera subulata</name>
    <dbReference type="NCBI Taxonomy" id="218843"/>
    <lineage>
        <taxon>Eukaryota</taxon>
        <taxon>Viridiplantae</taxon>
        <taxon>Streptophyta</taxon>
        <taxon>Embryophyta</taxon>
        <taxon>Tracheophyta</taxon>
        <taxon>Spermatophyta</taxon>
        <taxon>Magnoliopsida</taxon>
        <taxon>eudicotyledons</taxon>
        <taxon>Gunneridae</taxon>
        <taxon>Pentapetalae</taxon>
        <taxon>rosids</taxon>
        <taxon>fabids</taxon>
        <taxon>Malpighiales</taxon>
        <taxon>Passifloraceae</taxon>
        <taxon>Turnera</taxon>
    </lineage>
</organism>
<dbReference type="Proteomes" id="UP001141552">
    <property type="component" value="Unassembled WGS sequence"/>
</dbReference>
<protein>
    <submittedName>
        <fullName evidence="2">Uncharacterized protein</fullName>
    </submittedName>
</protein>
<gene>
    <name evidence="2" type="ORF">Tsubulata_018718</name>
</gene>
<sequence length="159" mass="17687">METPSITCEHQNVTRSYQRLNGSSTKKLKTVRLGGGSSTTPPWKPKAIPNLRCKMVSLSPIKISRKVIHHMIIFLKTNLRRLNGNGLFTKKKAVMAQQISVVGLGEELDTRLVSEIDNNSFEAISQKKRFNFSALLGAIVFLAAIMHELRPVDVAADFP</sequence>
<feature type="transmembrane region" description="Helical" evidence="1">
    <location>
        <begin position="130"/>
        <end position="149"/>
    </location>
</feature>
<keyword evidence="3" id="KW-1185">Reference proteome</keyword>
<keyword evidence="1" id="KW-0812">Transmembrane</keyword>
<dbReference type="EMBL" id="JAKUCV010000732">
    <property type="protein sequence ID" value="KAJ4848980.1"/>
    <property type="molecule type" value="Genomic_DNA"/>
</dbReference>
<keyword evidence="1" id="KW-0472">Membrane</keyword>
<dbReference type="OrthoDB" id="764584at2759"/>
<evidence type="ECO:0000313" key="2">
    <source>
        <dbReference type="EMBL" id="KAJ4848980.1"/>
    </source>
</evidence>
<comment type="caution">
    <text evidence="2">The sequence shown here is derived from an EMBL/GenBank/DDBJ whole genome shotgun (WGS) entry which is preliminary data.</text>
</comment>
<reference evidence="2" key="2">
    <citation type="journal article" date="2023" name="Plants (Basel)">
        <title>Annotation of the Turnera subulata (Passifloraceae) Draft Genome Reveals the S-Locus Evolved after the Divergence of Turneroideae from Passifloroideae in a Stepwise Manner.</title>
        <authorList>
            <person name="Henning P.M."/>
            <person name="Roalson E.H."/>
            <person name="Mir W."/>
            <person name="McCubbin A.G."/>
            <person name="Shore J.S."/>
        </authorList>
    </citation>
    <scope>NUCLEOTIDE SEQUENCE</scope>
    <source>
        <strain evidence="2">F60SS</strain>
    </source>
</reference>
<name>A0A9Q0GF90_9ROSI</name>
<dbReference type="AlphaFoldDB" id="A0A9Q0GF90"/>
<evidence type="ECO:0000313" key="3">
    <source>
        <dbReference type="Proteomes" id="UP001141552"/>
    </source>
</evidence>
<evidence type="ECO:0000256" key="1">
    <source>
        <dbReference type="SAM" id="Phobius"/>
    </source>
</evidence>
<reference evidence="2" key="1">
    <citation type="submission" date="2022-02" db="EMBL/GenBank/DDBJ databases">
        <authorList>
            <person name="Henning P.M."/>
            <person name="McCubbin A.G."/>
            <person name="Shore J.S."/>
        </authorList>
    </citation>
    <scope>NUCLEOTIDE SEQUENCE</scope>
    <source>
        <strain evidence="2">F60SS</strain>
        <tissue evidence="2">Leaves</tissue>
    </source>
</reference>
<accession>A0A9Q0GF90</accession>
<proteinExistence type="predicted"/>